<protein>
    <submittedName>
        <fullName evidence="1">Uncharacterized protein</fullName>
    </submittedName>
</protein>
<name>A0A2P2LCT1_RHIMU</name>
<organism evidence="1">
    <name type="scientific">Rhizophora mucronata</name>
    <name type="common">Asiatic mangrove</name>
    <dbReference type="NCBI Taxonomy" id="61149"/>
    <lineage>
        <taxon>Eukaryota</taxon>
        <taxon>Viridiplantae</taxon>
        <taxon>Streptophyta</taxon>
        <taxon>Embryophyta</taxon>
        <taxon>Tracheophyta</taxon>
        <taxon>Spermatophyta</taxon>
        <taxon>Magnoliopsida</taxon>
        <taxon>eudicotyledons</taxon>
        <taxon>Gunneridae</taxon>
        <taxon>Pentapetalae</taxon>
        <taxon>rosids</taxon>
        <taxon>fabids</taxon>
        <taxon>Malpighiales</taxon>
        <taxon>Rhizophoraceae</taxon>
        <taxon>Rhizophora</taxon>
    </lineage>
</organism>
<dbReference type="EMBL" id="GGEC01035283">
    <property type="protein sequence ID" value="MBX15767.1"/>
    <property type="molecule type" value="Transcribed_RNA"/>
</dbReference>
<evidence type="ECO:0000313" key="1">
    <source>
        <dbReference type="EMBL" id="MBX15767.1"/>
    </source>
</evidence>
<sequence length="45" mass="5541">MHSKKNKKIVADLGLRETSNPTSAHWYINYKRMRQRERERARDRL</sequence>
<dbReference type="AlphaFoldDB" id="A0A2P2LCT1"/>
<reference evidence="1" key="1">
    <citation type="submission" date="2018-02" db="EMBL/GenBank/DDBJ databases">
        <title>Rhizophora mucronata_Transcriptome.</title>
        <authorList>
            <person name="Meera S.P."/>
            <person name="Sreeshan A."/>
            <person name="Augustine A."/>
        </authorList>
    </citation>
    <scope>NUCLEOTIDE SEQUENCE</scope>
    <source>
        <tissue evidence="1">Leaf</tissue>
    </source>
</reference>
<proteinExistence type="predicted"/>
<accession>A0A2P2LCT1</accession>